<evidence type="ECO:0000256" key="1">
    <source>
        <dbReference type="SAM" id="MobiDB-lite"/>
    </source>
</evidence>
<dbReference type="GO" id="GO:0005840">
    <property type="term" value="C:ribosome"/>
    <property type="evidence" value="ECO:0007669"/>
    <property type="project" value="UniProtKB-KW"/>
</dbReference>
<evidence type="ECO:0000313" key="2">
    <source>
        <dbReference type="EMBL" id="MDQ0371644.1"/>
    </source>
</evidence>
<keyword evidence="3" id="KW-1185">Reference proteome</keyword>
<keyword evidence="2" id="KW-0689">Ribosomal protein</keyword>
<reference evidence="2 3" key="1">
    <citation type="submission" date="2023-07" db="EMBL/GenBank/DDBJ databases">
        <title>Sequencing the genomes of 1000 actinobacteria strains.</title>
        <authorList>
            <person name="Klenk H.-P."/>
        </authorList>
    </citation>
    <scope>NUCLEOTIDE SEQUENCE [LARGE SCALE GENOMIC DNA]</scope>
    <source>
        <strain evidence="2 3">DSM 44709</strain>
    </source>
</reference>
<proteinExistence type="predicted"/>
<comment type="caution">
    <text evidence="2">The sequence shown here is derived from an EMBL/GenBank/DDBJ whole genome shotgun (WGS) entry which is preliminary data.</text>
</comment>
<dbReference type="RefSeq" id="WP_307249408.1">
    <property type="nucleotide sequence ID" value="NZ_JAUSUZ010000002.1"/>
</dbReference>
<feature type="compositionally biased region" description="Polar residues" evidence="1">
    <location>
        <begin position="132"/>
        <end position="141"/>
    </location>
</feature>
<gene>
    <name evidence="2" type="ORF">J2S42_008392</name>
</gene>
<dbReference type="Proteomes" id="UP001240236">
    <property type="component" value="Unassembled WGS sequence"/>
</dbReference>
<feature type="region of interest" description="Disordered" evidence="1">
    <location>
        <begin position="73"/>
        <end position="158"/>
    </location>
</feature>
<name>A0AAE4B2F4_9ACTN</name>
<dbReference type="AlphaFoldDB" id="A0AAE4B2F4"/>
<accession>A0AAE4B2F4</accession>
<feature type="region of interest" description="Disordered" evidence="1">
    <location>
        <begin position="281"/>
        <end position="336"/>
    </location>
</feature>
<keyword evidence="2" id="KW-0687">Ribonucleoprotein</keyword>
<dbReference type="EMBL" id="JAUSUZ010000002">
    <property type="protein sequence ID" value="MDQ0371644.1"/>
    <property type="molecule type" value="Genomic_DNA"/>
</dbReference>
<feature type="region of interest" description="Disordered" evidence="1">
    <location>
        <begin position="200"/>
        <end position="220"/>
    </location>
</feature>
<protein>
    <submittedName>
        <fullName evidence="2">Ribosomal protein S27AE</fullName>
    </submittedName>
</protein>
<evidence type="ECO:0000313" key="3">
    <source>
        <dbReference type="Proteomes" id="UP001240236"/>
    </source>
</evidence>
<organism evidence="2 3">
    <name type="scientific">Catenuloplanes indicus</name>
    <dbReference type="NCBI Taxonomy" id="137267"/>
    <lineage>
        <taxon>Bacteria</taxon>
        <taxon>Bacillati</taxon>
        <taxon>Actinomycetota</taxon>
        <taxon>Actinomycetes</taxon>
        <taxon>Micromonosporales</taxon>
        <taxon>Micromonosporaceae</taxon>
        <taxon>Catenuloplanes</taxon>
    </lineage>
</organism>
<feature type="compositionally biased region" description="Low complexity" evidence="1">
    <location>
        <begin position="323"/>
        <end position="334"/>
    </location>
</feature>
<sequence>MTLAVILIASWFAAKFLIQEGAYAVRGKTPPRHEVRMAEIKAGIAKPTYGWSGFFNDLLDDSLRATAQTTGGAIQDAARRKLNKRRANDGLPPIRMDGTVEPTPPAPDSTTPGVVPDPATGPGTPVDGSRAKTPTGTSQPDLSAPQPAGPGAPRNPAEQVLELPPCERCGTNTDPEAGSLILAYENSRYLRVCRTCAETRRPEPAAPGAANSTTRGQRELCPRCSTGQIIGSRPWPNVDGGSPDADRLCNRCGWMSAHVDDRPKHVRDAEARNLACENGTTGGVAIATDAGPRHPERQSPPTPASNVIPINRDKSDAQPGVNTATTGGTMTDTASQPTSEITGLVSAVNYATQVAQAHATHGGGEQYIGSLRSFEVGEDVIAKVALAQEASQNAAAAWTGAADAIASTNAAVAEAYRSSGGQAGNKQFATGE</sequence>